<dbReference type="AlphaFoldDB" id="A0A8T2IAS1"/>
<keyword evidence="3 11" id="KW-0217">Developmental protein</keyword>
<evidence type="ECO:0000256" key="10">
    <source>
        <dbReference type="ARBA" id="ARBA00023288"/>
    </source>
</evidence>
<evidence type="ECO:0000256" key="8">
    <source>
        <dbReference type="ARBA" id="ARBA00023157"/>
    </source>
</evidence>
<comment type="similarity">
    <text evidence="2 11">Belongs to the Wnt family.</text>
</comment>
<comment type="caution">
    <text evidence="12">The sequence shown here is derived from an EMBL/GenBank/DDBJ whole genome shotgun (WGS) entry which is preliminary data.</text>
</comment>
<keyword evidence="6 11" id="KW-0879">Wnt signaling pathway</keyword>
<dbReference type="GO" id="GO:0030182">
    <property type="term" value="P:neuron differentiation"/>
    <property type="evidence" value="ECO:0007669"/>
    <property type="project" value="TreeGrafter"/>
</dbReference>
<dbReference type="GO" id="GO:0005109">
    <property type="term" value="F:frizzled binding"/>
    <property type="evidence" value="ECO:0007669"/>
    <property type="project" value="TreeGrafter"/>
</dbReference>
<dbReference type="PRINTS" id="PR01893">
    <property type="entry name" value="WNT10PROTEIN"/>
</dbReference>
<dbReference type="GO" id="GO:0005125">
    <property type="term" value="F:cytokine activity"/>
    <property type="evidence" value="ECO:0007669"/>
    <property type="project" value="TreeGrafter"/>
</dbReference>
<gene>
    <name evidence="12" type="ORF">GDO86_018543</name>
</gene>
<keyword evidence="4" id="KW-0964">Secreted</keyword>
<evidence type="ECO:0000256" key="11">
    <source>
        <dbReference type="RuleBase" id="RU003500"/>
    </source>
</evidence>
<evidence type="ECO:0000313" key="13">
    <source>
        <dbReference type="Proteomes" id="UP000812440"/>
    </source>
</evidence>
<evidence type="ECO:0000256" key="5">
    <source>
        <dbReference type="ARBA" id="ARBA00022530"/>
    </source>
</evidence>
<organism evidence="12 13">
    <name type="scientific">Hymenochirus boettgeri</name>
    <name type="common">Congo dwarf clawed frog</name>
    <dbReference type="NCBI Taxonomy" id="247094"/>
    <lineage>
        <taxon>Eukaryota</taxon>
        <taxon>Metazoa</taxon>
        <taxon>Chordata</taxon>
        <taxon>Craniata</taxon>
        <taxon>Vertebrata</taxon>
        <taxon>Euteleostomi</taxon>
        <taxon>Amphibia</taxon>
        <taxon>Batrachia</taxon>
        <taxon>Anura</taxon>
        <taxon>Pipoidea</taxon>
        <taxon>Pipidae</taxon>
        <taxon>Pipinae</taxon>
        <taxon>Hymenochirus</taxon>
    </lineage>
</organism>
<dbReference type="GO" id="GO:0060070">
    <property type="term" value="P:canonical Wnt signaling pathway"/>
    <property type="evidence" value="ECO:0007669"/>
    <property type="project" value="TreeGrafter"/>
</dbReference>
<evidence type="ECO:0000256" key="7">
    <source>
        <dbReference type="ARBA" id="ARBA00022729"/>
    </source>
</evidence>
<keyword evidence="7" id="KW-0732">Signal</keyword>
<dbReference type="InterPro" id="IPR013302">
    <property type="entry name" value="Wnt10"/>
</dbReference>
<dbReference type="Proteomes" id="UP000812440">
    <property type="component" value="Unassembled WGS sequence"/>
</dbReference>
<evidence type="ECO:0000256" key="9">
    <source>
        <dbReference type="ARBA" id="ARBA00023180"/>
    </source>
</evidence>
<dbReference type="InterPro" id="IPR005817">
    <property type="entry name" value="Wnt"/>
</dbReference>
<feature type="non-terminal residue" evidence="12">
    <location>
        <position position="130"/>
    </location>
</feature>
<protein>
    <recommendedName>
        <fullName evidence="11">Protein Wnt</fullName>
    </recommendedName>
</protein>
<keyword evidence="10" id="KW-0449">Lipoprotein</keyword>
<keyword evidence="13" id="KW-1185">Reference proteome</keyword>
<dbReference type="GO" id="GO:0005615">
    <property type="term" value="C:extracellular space"/>
    <property type="evidence" value="ECO:0007669"/>
    <property type="project" value="TreeGrafter"/>
</dbReference>
<dbReference type="PANTHER" id="PTHR12027:SF76">
    <property type="entry name" value="PROTEIN WNT-10B"/>
    <property type="match status" value="1"/>
</dbReference>
<comment type="function">
    <text evidence="11">Ligand for members of the frizzled family of seven transmembrane receptors.</text>
</comment>
<keyword evidence="8" id="KW-1015">Disulfide bond</keyword>
<dbReference type="EMBL" id="JAACNH010016056">
    <property type="protein sequence ID" value="KAG8429013.1"/>
    <property type="molecule type" value="Genomic_DNA"/>
</dbReference>
<evidence type="ECO:0000256" key="4">
    <source>
        <dbReference type="ARBA" id="ARBA00022525"/>
    </source>
</evidence>
<keyword evidence="5" id="KW-0272">Extracellular matrix</keyword>
<evidence type="ECO:0000256" key="2">
    <source>
        <dbReference type="ARBA" id="ARBA00005683"/>
    </source>
</evidence>
<evidence type="ECO:0000313" key="12">
    <source>
        <dbReference type="EMBL" id="KAG8429013.1"/>
    </source>
</evidence>
<evidence type="ECO:0000256" key="6">
    <source>
        <dbReference type="ARBA" id="ARBA00022687"/>
    </source>
</evidence>
<dbReference type="GO" id="GO:0048513">
    <property type="term" value="P:animal organ development"/>
    <property type="evidence" value="ECO:0007669"/>
    <property type="project" value="UniProtKB-ARBA"/>
</dbReference>
<reference evidence="12" key="1">
    <citation type="thesis" date="2020" institute="ProQuest LLC" country="789 East Eisenhower Parkway, Ann Arbor, MI, USA">
        <title>Comparative Genomics and Chromosome Evolution.</title>
        <authorList>
            <person name="Mudd A.B."/>
        </authorList>
    </citation>
    <scope>NUCLEOTIDE SEQUENCE</scope>
    <source>
        <strain evidence="12">Female2</strain>
        <tissue evidence="12">Blood</tissue>
    </source>
</reference>
<proteinExistence type="inferred from homology"/>
<dbReference type="GO" id="GO:0045165">
    <property type="term" value="P:cell fate commitment"/>
    <property type="evidence" value="ECO:0007669"/>
    <property type="project" value="TreeGrafter"/>
</dbReference>
<comment type="subcellular location">
    <subcellularLocation>
        <location evidence="1 11">Secreted</location>
        <location evidence="1 11">Extracellular space</location>
        <location evidence="1 11">Extracellular matrix</location>
    </subcellularLocation>
</comment>
<keyword evidence="9" id="KW-0325">Glycoprotein</keyword>
<accession>A0A8T2IAS1</accession>
<dbReference type="PANTHER" id="PTHR12027">
    <property type="entry name" value="WNT RELATED"/>
    <property type="match status" value="1"/>
</dbReference>
<dbReference type="OrthoDB" id="5945655at2759"/>
<evidence type="ECO:0000256" key="3">
    <source>
        <dbReference type="ARBA" id="ARBA00022473"/>
    </source>
</evidence>
<evidence type="ECO:0000256" key="1">
    <source>
        <dbReference type="ARBA" id="ARBA00004498"/>
    </source>
</evidence>
<name>A0A8T2IAS1_9PIPI</name>
<sequence length="130" mass="14511">MAWAVWGRNGGEIQDSSQLREIGVVLRERVRPPRFAGDSWKIWVLCNDILGLKLPNDPILTPNTVCLTLPGLSKRQMGLCVRNPDVTASALQGIQIAIHECQNQLKGQRWNCSMLETGGKMPYDSAILKR</sequence>
<dbReference type="Pfam" id="PF00110">
    <property type="entry name" value="wnt"/>
    <property type="match status" value="1"/>
</dbReference>